<name>A0ABV5F5Y8_9FLAO</name>
<dbReference type="InterPro" id="IPR040198">
    <property type="entry name" value="Fido_containing"/>
</dbReference>
<evidence type="ECO:0000313" key="3">
    <source>
        <dbReference type="Proteomes" id="UP001589605"/>
    </source>
</evidence>
<dbReference type="PANTHER" id="PTHR13504:SF38">
    <property type="entry name" value="FIDO DOMAIN-CONTAINING PROTEIN"/>
    <property type="match status" value="1"/>
</dbReference>
<accession>A0ABV5F5Y8</accession>
<dbReference type="Gene3D" id="1.10.3290.10">
    <property type="entry name" value="Fido-like domain"/>
    <property type="match status" value="1"/>
</dbReference>
<protein>
    <submittedName>
        <fullName evidence="2">Fic family protein</fullName>
    </submittedName>
</protein>
<evidence type="ECO:0000259" key="1">
    <source>
        <dbReference type="PROSITE" id="PS51459"/>
    </source>
</evidence>
<dbReference type="RefSeq" id="WP_382384204.1">
    <property type="nucleotide sequence ID" value="NZ_JBHMEZ010000014.1"/>
</dbReference>
<dbReference type="EMBL" id="JBHMEZ010000014">
    <property type="protein sequence ID" value="MFB9054563.1"/>
    <property type="molecule type" value="Genomic_DNA"/>
</dbReference>
<feature type="domain" description="Fido" evidence="1">
    <location>
        <begin position="109"/>
        <end position="245"/>
    </location>
</feature>
<sequence>MIYKIPSTILTSEIEEELTHIEKTIDNLNTKRDEGLSKELLDNLKRQLLIKQVYHSNAIEGNKLSLRETELILNGMVINERPLKDEIEAKSLARATEYLYSLIDGREPLTKRTLLELHSLIMQNIPGIKAGIFRSHEVQIKNSQHIPPSFLDLENHVDELFQWMNRNSHKYPPLVMGAILHHWMTWIHPFSDGNGRVSRMFLNFFLLQKGYPEIVIKISDRDNYYNSLIASDKGNAVKLVEILSDNIKDTISSYEELINEDQRQKEWLKQYSEIKEDHYEKVKSKHSYDYEVWKNQMAVFKTLFKKSLQEIGNHIPQLEIEYKDYEVITFNQYLDILEDRPISNTGYMFVKLFDRNTQEAMTLVFYFQRLYVSKLLKIADAKRRNPRNFRSKKPIPPAIKMNISARKNGSQIKLDEKIDLVNIGTYKDQLSFGIINRSVKRQPWQKPKLDSRTDPPGSVIRDFIDQLLQLYFDIHPKNKKNTI</sequence>
<proteinExistence type="predicted"/>
<dbReference type="InterPro" id="IPR036597">
    <property type="entry name" value="Fido-like_dom_sf"/>
</dbReference>
<dbReference type="Proteomes" id="UP001589605">
    <property type="component" value="Unassembled WGS sequence"/>
</dbReference>
<comment type="caution">
    <text evidence="2">The sequence shown here is derived from an EMBL/GenBank/DDBJ whole genome shotgun (WGS) entry which is preliminary data.</text>
</comment>
<gene>
    <name evidence="2" type="ORF">ACFFVB_15845</name>
</gene>
<dbReference type="SUPFAM" id="SSF140931">
    <property type="entry name" value="Fic-like"/>
    <property type="match status" value="1"/>
</dbReference>
<dbReference type="InterPro" id="IPR003812">
    <property type="entry name" value="Fido"/>
</dbReference>
<evidence type="ECO:0000313" key="2">
    <source>
        <dbReference type="EMBL" id="MFB9054563.1"/>
    </source>
</evidence>
<dbReference type="PROSITE" id="PS51459">
    <property type="entry name" value="FIDO"/>
    <property type="match status" value="1"/>
</dbReference>
<organism evidence="2 3">
    <name type="scientific">Formosa undariae</name>
    <dbReference type="NCBI Taxonomy" id="1325436"/>
    <lineage>
        <taxon>Bacteria</taxon>
        <taxon>Pseudomonadati</taxon>
        <taxon>Bacteroidota</taxon>
        <taxon>Flavobacteriia</taxon>
        <taxon>Flavobacteriales</taxon>
        <taxon>Flavobacteriaceae</taxon>
        <taxon>Formosa</taxon>
    </lineage>
</organism>
<dbReference type="Pfam" id="PF02661">
    <property type="entry name" value="Fic"/>
    <property type="match status" value="1"/>
</dbReference>
<dbReference type="PANTHER" id="PTHR13504">
    <property type="entry name" value="FIDO DOMAIN-CONTAINING PROTEIN DDB_G0283145"/>
    <property type="match status" value="1"/>
</dbReference>
<keyword evidence="3" id="KW-1185">Reference proteome</keyword>
<reference evidence="2 3" key="1">
    <citation type="submission" date="2024-09" db="EMBL/GenBank/DDBJ databases">
        <authorList>
            <person name="Sun Q."/>
            <person name="Mori K."/>
        </authorList>
    </citation>
    <scope>NUCLEOTIDE SEQUENCE [LARGE SCALE GENOMIC DNA]</scope>
    <source>
        <strain evidence="2 3">CECT 8286</strain>
    </source>
</reference>